<evidence type="ECO:0000256" key="1">
    <source>
        <dbReference type="ARBA" id="ARBA00011047"/>
    </source>
</evidence>
<feature type="compositionally biased region" description="Acidic residues" evidence="2">
    <location>
        <begin position="100"/>
        <end position="110"/>
    </location>
</feature>
<sequence length="110" mass="13493">MEGPYPTEEEVERCEFQNWYPSFRKCSLKSEMILLSEEFIEYLEDDKHGLFLPDPPNEKKFNHSNKFDIDSSDQDEEYLEFWGKVEEEEKKKTKEKENEKEEEEEFDRKH</sequence>
<dbReference type="InterPro" id="IPR009772">
    <property type="entry name" value="CDC123"/>
</dbReference>
<dbReference type="GO" id="GO:0005737">
    <property type="term" value="C:cytoplasm"/>
    <property type="evidence" value="ECO:0007669"/>
    <property type="project" value="TreeGrafter"/>
</dbReference>
<organism evidence="3 4">
    <name type="scientific">Anaeramoeba flamelloides</name>
    <dbReference type="NCBI Taxonomy" id="1746091"/>
    <lineage>
        <taxon>Eukaryota</taxon>
        <taxon>Metamonada</taxon>
        <taxon>Anaeramoebidae</taxon>
        <taxon>Anaeramoeba</taxon>
    </lineage>
</organism>
<protein>
    <submittedName>
        <fullName evidence="3">Cell division cycle protein 123</fullName>
    </submittedName>
</protein>
<evidence type="ECO:0000313" key="4">
    <source>
        <dbReference type="Proteomes" id="UP001146793"/>
    </source>
</evidence>
<keyword evidence="3" id="KW-0131">Cell cycle</keyword>
<dbReference type="Proteomes" id="UP001146793">
    <property type="component" value="Unassembled WGS sequence"/>
</dbReference>
<keyword evidence="3" id="KW-0132">Cell division</keyword>
<proteinExistence type="inferred from homology"/>
<evidence type="ECO:0000256" key="2">
    <source>
        <dbReference type="SAM" id="MobiDB-lite"/>
    </source>
</evidence>
<comment type="caution">
    <text evidence="3">The sequence shown here is derived from an EMBL/GenBank/DDBJ whole genome shotgun (WGS) entry which is preliminary data.</text>
</comment>
<feature type="compositionally biased region" description="Basic and acidic residues" evidence="2">
    <location>
        <begin position="88"/>
        <end position="99"/>
    </location>
</feature>
<dbReference type="EMBL" id="JANTQA010000023">
    <property type="protein sequence ID" value="KAJ3444387.1"/>
    <property type="molecule type" value="Genomic_DNA"/>
</dbReference>
<dbReference type="PANTHER" id="PTHR15323">
    <property type="entry name" value="D123 PROTEIN"/>
    <property type="match status" value="1"/>
</dbReference>
<reference evidence="3" key="1">
    <citation type="submission" date="2022-08" db="EMBL/GenBank/DDBJ databases">
        <title>Novel sulphate-reducing endosymbionts in the free-living metamonad Anaeramoeba.</title>
        <authorList>
            <person name="Jerlstrom-Hultqvist J."/>
            <person name="Cepicka I."/>
            <person name="Gallot-Lavallee L."/>
            <person name="Salas-Leiva D."/>
            <person name="Curtis B.A."/>
            <person name="Zahonova K."/>
            <person name="Pipaliya S."/>
            <person name="Dacks J."/>
            <person name="Roger A.J."/>
        </authorList>
    </citation>
    <scope>NUCLEOTIDE SEQUENCE</scope>
    <source>
        <strain evidence="3">Busselton2</strain>
    </source>
</reference>
<feature type="region of interest" description="Disordered" evidence="2">
    <location>
        <begin position="88"/>
        <end position="110"/>
    </location>
</feature>
<dbReference type="Pfam" id="PF07065">
    <property type="entry name" value="D123"/>
    <property type="match status" value="1"/>
</dbReference>
<feature type="region of interest" description="Disordered" evidence="2">
    <location>
        <begin position="55"/>
        <end position="74"/>
    </location>
</feature>
<feature type="compositionally biased region" description="Basic and acidic residues" evidence="2">
    <location>
        <begin position="56"/>
        <end position="69"/>
    </location>
</feature>
<gene>
    <name evidence="3" type="ORF">M0812_10240</name>
</gene>
<accession>A0AAV7ZR04</accession>
<dbReference type="GO" id="GO:0051301">
    <property type="term" value="P:cell division"/>
    <property type="evidence" value="ECO:0007669"/>
    <property type="project" value="UniProtKB-KW"/>
</dbReference>
<dbReference type="AlphaFoldDB" id="A0AAV7ZR04"/>
<name>A0AAV7ZR04_9EUKA</name>
<dbReference type="PANTHER" id="PTHR15323:SF6">
    <property type="entry name" value="CELL DIVISION CYCLE PROTEIN 123 HOMOLOG"/>
    <property type="match status" value="1"/>
</dbReference>
<comment type="similarity">
    <text evidence="1">Belongs to the CDC123 family.</text>
</comment>
<evidence type="ECO:0000313" key="3">
    <source>
        <dbReference type="EMBL" id="KAJ3444387.1"/>
    </source>
</evidence>